<evidence type="ECO:0000313" key="3">
    <source>
        <dbReference type="Proteomes" id="UP001206692"/>
    </source>
</evidence>
<keyword evidence="1" id="KW-0472">Membrane</keyword>
<feature type="non-terminal residue" evidence="2">
    <location>
        <position position="1"/>
    </location>
</feature>
<evidence type="ECO:0000313" key="2">
    <source>
        <dbReference type="EMBL" id="MCQ5343841.1"/>
    </source>
</evidence>
<dbReference type="EMBL" id="JANGEW010000354">
    <property type="protein sequence ID" value="MCQ5343841.1"/>
    <property type="molecule type" value="Genomic_DNA"/>
</dbReference>
<gene>
    <name evidence="2" type="ORF">NE675_12575</name>
</gene>
<feature type="transmembrane region" description="Helical" evidence="1">
    <location>
        <begin position="25"/>
        <end position="44"/>
    </location>
</feature>
<sequence length="68" mass="7524">DKDAVDVDDDIFIERKVKTRIMSGLPAMWSLGNFMGAAFLAFLLQFQLPWRGLAVASSAVIIACVVFF</sequence>
<accession>A0ABT1SVC9</accession>
<evidence type="ECO:0000256" key="1">
    <source>
        <dbReference type="SAM" id="Phobius"/>
    </source>
</evidence>
<keyword evidence="1" id="KW-1133">Transmembrane helix</keyword>
<proteinExistence type="predicted"/>
<comment type="caution">
    <text evidence="2">The sequence shown here is derived from an EMBL/GenBank/DDBJ whole genome shotgun (WGS) entry which is preliminary data.</text>
</comment>
<keyword evidence="1" id="KW-0812">Transmembrane</keyword>
<protein>
    <submittedName>
        <fullName evidence="2">MFS transporter</fullName>
    </submittedName>
</protein>
<keyword evidence="3" id="KW-1185">Reference proteome</keyword>
<dbReference type="Proteomes" id="UP001206692">
    <property type="component" value="Unassembled WGS sequence"/>
</dbReference>
<organism evidence="2 3">
    <name type="scientific">Megasphaera massiliensis</name>
    <dbReference type="NCBI Taxonomy" id="1232428"/>
    <lineage>
        <taxon>Bacteria</taxon>
        <taxon>Bacillati</taxon>
        <taxon>Bacillota</taxon>
        <taxon>Negativicutes</taxon>
        <taxon>Veillonellales</taxon>
        <taxon>Veillonellaceae</taxon>
        <taxon>Megasphaera</taxon>
    </lineage>
</organism>
<reference evidence="2 3" key="1">
    <citation type="submission" date="2022-06" db="EMBL/GenBank/DDBJ databases">
        <title>Isolation of gut microbiota from human fecal samples.</title>
        <authorList>
            <person name="Pamer E.G."/>
            <person name="Barat B."/>
            <person name="Waligurski E."/>
            <person name="Medina S."/>
            <person name="Paddock L."/>
            <person name="Mostad J."/>
        </authorList>
    </citation>
    <scope>NUCLEOTIDE SEQUENCE [LARGE SCALE GENOMIC DNA]</scope>
    <source>
        <strain evidence="2 3">DFI.1.1</strain>
    </source>
</reference>
<name>A0ABT1SVC9_9FIRM</name>
<feature type="non-terminal residue" evidence="2">
    <location>
        <position position="68"/>
    </location>
</feature>
<feature type="transmembrane region" description="Helical" evidence="1">
    <location>
        <begin position="50"/>
        <end position="67"/>
    </location>
</feature>